<dbReference type="Gene3D" id="3.40.630.30">
    <property type="match status" value="1"/>
</dbReference>
<name>A0A518AKZ6_9BACT</name>
<dbReference type="Proteomes" id="UP000315750">
    <property type="component" value="Chromosome"/>
</dbReference>
<dbReference type="CDD" id="cd04301">
    <property type="entry name" value="NAT_SF"/>
    <property type="match status" value="1"/>
</dbReference>
<keyword evidence="3" id="KW-1185">Reference proteome</keyword>
<dbReference type="AlphaFoldDB" id="A0A518AKZ6"/>
<evidence type="ECO:0000313" key="3">
    <source>
        <dbReference type="Proteomes" id="UP000315750"/>
    </source>
</evidence>
<dbReference type="KEGG" id="amuc:Pan181_15550"/>
<feature type="domain" description="N-acetyltransferase" evidence="1">
    <location>
        <begin position="7"/>
        <end position="183"/>
    </location>
</feature>
<evidence type="ECO:0000259" key="1">
    <source>
        <dbReference type="PROSITE" id="PS51186"/>
    </source>
</evidence>
<protein>
    <recommendedName>
        <fullName evidence="1">N-acetyltransferase domain-containing protein</fullName>
    </recommendedName>
</protein>
<dbReference type="PROSITE" id="PS51186">
    <property type="entry name" value="GNAT"/>
    <property type="match status" value="1"/>
</dbReference>
<reference evidence="2 3" key="1">
    <citation type="submission" date="2019-02" db="EMBL/GenBank/DDBJ databases">
        <title>Deep-cultivation of Planctomycetes and their phenomic and genomic characterization uncovers novel biology.</title>
        <authorList>
            <person name="Wiegand S."/>
            <person name="Jogler M."/>
            <person name="Boedeker C."/>
            <person name="Pinto D."/>
            <person name="Vollmers J."/>
            <person name="Rivas-Marin E."/>
            <person name="Kohn T."/>
            <person name="Peeters S.H."/>
            <person name="Heuer A."/>
            <person name="Rast P."/>
            <person name="Oberbeckmann S."/>
            <person name="Bunk B."/>
            <person name="Jeske O."/>
            <person name="Meyerdierks A."/>
            <person name="Storesund J.E."/>
            <person name="Kallscheuer N."/>
            <person name="Luecker S."/>
            <person name="Lage O.M."/>
            <person name="Pohl T."/>
            <person name="Merkel B.J."/>
            <person name="Hornburger P."/>
            <person name="Mueller R.-W."/>
            <person name="Bruemmer F."/>
            <person name="Labrenz M."/>
            <person name="Spormann A.M."/>
            <person name="Op den Camp H."/>
            <person name="Overmann J."/>
            <person name="Amann R."/>
            <person name="Jetten M.S.M."/>
            <person name="Mascher T."/>
            <person name="Medema M.H."/>
            <person name="Devos D.P."/>
            <person name="Kaster A.-K."/>
            <person name="Ovreas L."/>
            <person name="Rohde M."/>
            <person name="Galperin M.Y."/>
            <person name="Jogler C."/>
        </authorList>
    </citation>
    <scope>NUCLEOTIDE SEQUENCE [LARGE SCALE GENOMIC DNA]</scope>
    <source>
        <strain evidence="2 3">Pan181</strain>
    </source>
</reference>
<organism evidence="2 3">
    <name type="scientific">Aeoliella mucimassa</name>
    <dbReference type="NCBI Taxonomy" id="2527972"/>
    <lineage>
        <taxon>Bacteria</taxon>
        <taxon>Pseudomonadati</taxon>
        <taxon>Planctomycetota</taxon>
        <taxon>Planctomycetia</taxon>
        <taxon>Pirellulales</taxon>
        <taxon>Lacipirellulaceae</taxon>
        <taxon>Aeoliella</taxon>
    </lineage>
</organism>
<dbReference type="EMBL" id="CP036278">
    <property type="protein sequence ID" value="QDU55366.1"/>
    <property type="molecule type" value="Genomic_DNA"/>
</dbReference>
<sequence>MPQIETILTADMSRADALAIAELLIRIWPRPGVTVEDRADKLQTNRGDQNPPPEIASRSFVIRDAGRVIGHALVFPRTIGTTAGEMTIAALGSVCTDPNYRGQKLGERLVQSAWRGVDEGLLPFSLFQTSQTAKQFYDRFGCLLVENQVTDSTAEDPTACPFKDDHIVRYPGRNRDWPTGPIDLRGPGY</sequence>
<dbReference type="GO" id="GO:0016747">
    <property type="term" value="F:acyltransferase activity, transferring groups other than amino-acyl groups"/>
    <property type="evidence" value="ECO:0007669"/>
    <property type="project" value="InterPro"/>
</dbReference>
<dbReference type="Pfam" id="PF13508">
    <property type="entry name" value="Acetyltransf_7"/>
    <property type="match status" value="1"/>
</dbReference>
<evidence type="ECO:0000313" key="2">
    <source>
        <dbReference type="EMBL" id="QDU55366.1"/>
    </source>
</evidence>
<dbReference type="InterPro" id="IPR016181">
    <property type="entry name" value="Acyl_CoA_acyltransferase"/>
</dbReference>
<accession>A0A518AKZ6</accession>
<dbReference type="SUPFAM" id="SSF55729">
    <property type="entry name" value="Acyl-CoA N-acyltransferases (Nat)"/>
    <property type="match status" value="1"/>
</dbReference>
<gene>
    <name evidence="2" type="ORF">Pan181_15550</name>
</gene>
<proteinExistence type="predicted"/>
<dbReference type="InterPro" id="IPR000182">
    <property type="entry name" value="GNAT_dom"/>
</dbReference>